<accession>A0A2A2KXD7</accession>
<sequence length="194" mass="21493">MMRNSVTIRGSMTDTWGCDGESLFDFGLQSGFGTGTKSLTELVDGLSAKKTHTFSTDSKLPFPDATSPSENSENVQVIPCWQSHKIGNGVHAPKILKKKSSINKTNRDKSLKRVSFEIEQLIAREAAGGDKEEMKKRLVISLGGAPPKGPCMNLKELKEKRAAERIETEEQKKLQRTMDQIMGRKAKKQGKRAK</sequence>
<dbReference type="EMBL" id="LIAE01007556">
    <property type="protein sequence ID" value="PAV78463.1"/>
    <property type="molecule type" value="Genomic_DNA"/>
</dbReference>
<dbReference type="STRING" id="2018661.A0A2A2KXD7"/>
<organism evidence="2 3">
    <name type="scientific">Diploscapter pachys</name>
    <dbReference type="NCBI Taxonomy" id="2018661"/>
    <lineage>
        <taxon>Eukaryota</taxon>
        <taxon>Metazoa</taxon>
        <taxon>Ecdysozoa</taxon>
        <taxon>Nematoda</taxon>
        <taxon>Chromadorea</taxon>
        <taxon>Rhabditida</taxon>
        <taxon>Rhabditina</taxon>
        <taxon>Rhabditomorpha</taxon>
        <taxon>Rhabditoidea</taxon>
        <taxon>Rhabditidae</taxon>
        <taxon>Diploscapter</taxon>
    </lineage>
</organism>
<dbReference type="Proteomes" id="UP000218231">
    <property type="component" value="Unassembled WGS sequence"/>
</dbReference>
<gene>
    <name evidence="2" type="ORF">WR25_14792</name>
</gene>
<evidence type="ECO:0000313" key="2">
    <source>
        <dbReference type="EMBL" id="PAV78463.1"/>
    </source>
</evidence>
<proteinExistence type="predicted"/>
<dbReference type="AlphaFoldDB" id="A0A2A2KXD7"/>
<dbReference type="OrthoDB" id="5831091at2759"/>
<protein>
    <submittedName>
        <fullName evidence="2">Uncharacterized protein</fullName>
    </submittedName>
</protein>
<dbReference type="InterPro" id="IPR027973">
    <property type="entry name" value="FSAF1-like"/>
</dbReference>
<evidence type="ECO:0000256" key="1">
    <source>
        <dbReference type="SAM" id="MobiDB-lite"/>
    </source>
</evidence>
<feature type="region of interest" description="Disordered" evidence="1">
    <location>
        <begin position="168"/>
        <end position="194"/>
    </location>
</feature>
<evidence type="ECO:0000313" key="3">
    <source>
        <dbReference type="Proteomes" id="UP000218231"/>
    </source>
</evidence>
<reference evidence="2 3" key="1">
    <citation type="journal article" date="2017" name="Curr. Biol.">
        <title>Genome architecture and evolution of a unichromosomal asexual nematode.</title>
        <authorList>
            <person name="Fradin H."/>
            <person name="Zegar C."/>
            <person name="Gutwein M."/>
            <person name="Lucas J."/>
            <person name="Kovtun M."/>
            <person name="Corcoran D."/>
            <person name="Baugh L.R."/>
            <person name="Kiontke K."/>
            <person name="Gunsalus K."/>
            <person name="Fitch D.H."/>
            <person name="Piano F."/>
        </authorList>
    </citation>
    <scope>NUCLEOTIDE SEQUENCE [LARGE SCALE GENOMIC DNA]</scope>
    <source>
        <strain evidence="2">PF1309</strain>
    </source>
</reference>
<dbReference type="Pfam" id="PF15375">
    <property type="entry name" value="FSAF1"/>
    <property type="match status" value="1"/>
</dbReference>
<keyword evidence="3" id="KW-1185">Reference proteome</keyword>
<comment type="caution">
    <text evidence="2">The sequence shown here is derived from an EMBL/GenBank/DDBJ whole genome shotgun (WGS) entry which is preliminary data.</text>
</comment>
<feature type="compositionally biased region" description="Basic residues" evidence="1">
    <location>
        <begin position="184"/>
        <end position="194"/>
    </location>
</feature>
<name>A0A2A2KXD7_9BILA</name>